<evidence type="ECO:0000256" key="4">
    <source>
        <dbReference type="ARBA" id="ARBA00022989"/>
    </source>
</evidence>
<reference evidence="7 8" key="1">
    <citation type="submission" date="2024-06" db="EMBL/GenBank/DDBJ databases">
        <title>A chromosome level genome sequence of Diviner's sage (Salvia divinorum).</title>
        <authorList>
            <person name="Ford S.A."/>
            <person name="Ro D.-K."/>
            <person name="Ness R.W."/>
            <person name="Phillips M.A."/>
        </authorList>
    </citation>
    <scope>NUCLEOTIDE SEQUENCE [LARGE SCALE GENOMIC DNA]</scope>
    <source>
        <strain evidence="7">SAF-2024a</strain>
        <tissue evidence="7">Leaf</tissue>
    </source>
</reference>
<protein>
    <recommendedName>
        <fullName evidence="6">GDT1 family protein</fullName>
    </recommendedName>
</protein>
<name>A0ABD1HPW8_SALDI</name>
<feature type="transmembrane region" description="Helical" evidence="6">
    <location>
        <begin position="176"/>
        <end position="193"/>
    </location>
</feature>
<dbReference type="GO" id="GO:0016020">
    <property type="term" value="C:membrane"/>
    <property type="evidence" value="ECO:0007669"/>
    <property type="project" value="UniProtKB-SubCell"/>
</dbReference>
<proteinExistence type="inferred from homology"/>
<dbReference type="PANTHER" id="PTHR12608">
    <property type="entry name" value="TRANSMEMBRANE PROTEIN HTP-1 RELATED"/>
    <property type="match status" value="1"/>
</dbReference>
<dbReference type="InterPro" id="IPR049555">
    <property type="entry name" value="GDT1-like_CS"/>
</dbReference>
<comment type="similarity">
    <text evidence="2 6">Belongs to the GDT1 family.</text>
</comment>
<evidence type="ECO:0000256" key="5">
    <source>
        <dbReference type="ARBA" id="ARBA00023136"/>
    </source>
</evidence>
<gene>
    <name evidence="7" type="ORF">AAHA92_07856</name>
</gene>
<keyword evidence="4 6" id="KW-1133">Transmembrane helix</keyword>
<dbReference type="Pfam" id="PF01169">
    <property type="entry name" value="GDT1"/>
    <property type="match status" value="1"/>
</dbReference>
<dbReference type="PANTHER" id="PTHR12608:SF6">
    <property type="entry name" value="PROTEIN PAM71, CHLOROPLASTIC"/>
    <property type="match status" value="1"/>
</dbReference>
<keyword evidence="5 6" id="KW-0472">Membrane</keyword>
<organism evidence="7 8">
    <name type="scientific">Salvia divinorum</name>
    <name type="common">Maria pastora</name>
    <name type="synonym">Diviner's sage</name>
    <dbReference type="NCBI Taxonomy" id="28513"/>
    <lineage>
        <taxon>Eukaryota</taxon>
        <taxon>Viridiplantae</taxon>
        <taxon>Streptophyta</taxon>
        <taxon>Embryophyta</taxon>
        <taxon>Tracheophyta</taxon>
        <taxon>Spermatophyta</taxon>
        <taxon>Magnoliopsida</taxon>
        <taxon>eudicotyledons</taxon>
        <taxon>Gunneridae</taxon>
        <taxon>Pentapetalae</taxon>
        <taxon>asterids</taxon>
        <taxon>lamiids</taxon>
        <taxon>Lamiales</taxon>
        <taxon>Lamiaceae</taxon>
        <taxon>Nepetoideae</taxon>
        <taxon>Mentheae</taxon>
        <taxon>Salviinae</taxon>
        <taxon>Salvia</taxon>
        <taxon>Salvia subgen. Calosphace</taxon>
    </lineage>
</organism>
<evidence type="ECO:0000313" key="8">
    <source>
        <dbReference type="Proteomes" id="UP001567538"/>
    </source>
</evidence>
<dbReference type="Proteomes" id="UP001567538">
    <property type="component" value="Unassembled WGS sequence"/>
</dbReference>
<dbReference type="GO" id="GO:0006816">
    <property type="term" value="P:calcium ion transport"/>
    <property type="evidence" value="ECO:0007669"/>
    <property type="project" value="UniProtKB-ARBA"/>
</dbReference>
<keyword evidence="8" id="KW-1185">Reference proteome</keyword>
<evidence type="ECO:0000256" key="3">
    <source>
        <dbReference type="ARBA" id="ARBA00022692"/>
    </source>
</evidence>
<sequence>MGCTPSGARLTAFPWSSLAHPTFNFFFPPLLDSRKKLSSYGSPVSSFVISPSDKKKTKEKGYNFGLFPHTSKICSTSAKFTFQHKAMKKCGTGTLLDYGAEDASSLRDAGDLSTGFTSAFLLIFLSELGDKTFFIAALLAARNSAAVTFIGTFGALAVMTVISVVLGRTFHYVDDILPFSFSWEMLICLLMILQQSACWYILVFHPCWMLHLEMASKQKKNRKRQNWLFAKSQGPGQAYFLLLTLS</sequence>
<dbReference type="InterPro" id="IPR001727">
    <property type="entry name" value="GDT1-like"/>
</dbReference>
<evidence type="ECO:0000256" key="1">
    <source>
        <dbReference type="ARBA" id="ARBA00004141"/>
    </source>
</evidence>
<feature type="transmembrane region" description="Helical" evidence="6">
    <location>
        <begin position="146"/>
        <end position="167"/>
    </location>
</feature>
<dbReference type="PROSITE" id="PS01214">
    <property type="entry name" value="UPF0016"/>
    <property type="match status" value="1"/>
</dbReference>
<keyword evidence="3 6" id="KW-0812">Transmembrane</keyword>
<comment type="caution">
    <text evidence="7">The sequence shown here is derived from an EMBL/GenBank/DDBJ whole genome shotgun (WGS) entry which is preliminary data.</text>
</comment>
<dbReference type="AlphaFoldDB" id="A0ABD1HPW8"/>
<evidence type="ECO:0000313" key="7">
    <source>
        <dbReference type="EMBL" id="KAL1557259.1"/>
    </source>
</evidence>
<accession>A0ABD1HPW8</accession>
<comment type="caution">
    <text evidence="6">Lacks conserved residue(s) required for the propagation of feature annotation.</text>
</comment>
<evidence type="ECO:0000256" key="2">
    <source>
        <dbReference type="ARBA" id="ARBA00009190"/>
    </source>
</evidence>
<evidence type="ECO:0000256" key="6">
    <source>
        <dbReference type="RuleBase" id="RU365102"/>
    </source>
</evidence>
<comment type="subcellular location">
    <subcellularLocation>
        <location evidence="1 6">Membrane</location>
        <topology evidence="1 6">Multi-pass membrane protein</topology>
    </subcellularLocation>
</comment>
<dbReference type="EMBL" id="JBEAFC010000004">
    <property type="protein sequence ID" value="KAL1557259.1"/>
    <property type="molecule type" value="Genomic_DNA"/>
</dbReference>